<evidence type="ECO:0000256" key="2">
    <source>
        <dbReference type="ARBA" id="ARBA00022679"/>
    </source>
</evidence>
<dbReference type="InterPro" id="IPR001841">
    <property type="entry name" value="Znf_RING"/>
</dbReference>
<evidence type="ECO:0000256" key="9">
    <source>
        <dbReference type="PROSITE-ProRule" id="PRU00175"/>
    </source>
</evidence>
<keyword evidence="4 9" id="KW-0863">Zinc-finger</keyword>
<keyword evidence="12" id="KW-1185">Reference proteome</keyword>
<keyword evidence="3" id="KW-0479">Metal-binding</keyword>
<dbReference type="Gene3D" id="3.30.40.10">
    <property type="entry name" value="Zinc/RING finger domain, C3HC4 (zinc finger)"/>
    <property type="match status" value="1"/>
</dbReference>
<keyword evidence="7" id="KW-0539">Nucleus</keyword>
<dbReference type="InterPro" id="IPR018957">
    <property type="entry name" value="Znf_C3HC4_RING-type"/>
</dbReference>
<dbReference type="Gene3D" id="3.30.40.140">
    <property type="match status" value="1"/>
</dbReference>
<proteinExistence type="predicted"/>
<keyword evidence="6" id="KW-0862">Zinc</keyword>
<comment type="subcellular location">
    <subcellularLocation>
        <location evidence="1">Nucleus</location>
    </subcellularLocation>
</comment>
<feature type="domain" description="RING-type" evidence="10">
    <location>
        <begin position="134"/>
        <end position="179"/>
    </location>
</feature>
<evidence type="ECO:0000313" key="11">
    <source>
        <dbReference type="EnsemblPlants" id="Kaladp0046s0266.3.v1.1"/>
    </source>
</evidence>
<dbReference type="OMA" id="HNPICDQ"/>
<sequence length="469" mass="52061">MPDVGQSSSAKPSDEPWAKLVPSDLSLSNVEIRLGEEVICSEIISSSLEKHKWCKITKNGDQSSATILNMSGHVILVNGVDLPIDEEIVINYGSEISAGPEGQGYLAFRFEAMPSVDTCPTSLTITIDVEHAKCSICLNVWHDVVTVAPCLHDFCNGCFSEWIRMSQLKHANVLCPQCKGVVQCVGRNHFMNYIEQDILRADPTLRRSDEDIALIESYASIKSNLVLGTSGGRQSRKRARALDGLIPVAEEESRASASTCLQCVSAIGGFSCSQNTAHVQCQACGGFMPSRTDSNVPQHCLGCDRAFCGAYWHSLSVTSSATHRVCSRDTFLPISERTISRIPFLTHNRNRQEQDITERCIQGMGKALQDIISEWTAKFHSRQIDRTLLKLNHAEMISAGTHVCNECSDQFVSFLLYWFRLSLPQNLLPADASERENCWYGYSCRTQFHNVEHAKKRNHVCRPTRGSAV</sequence>
<evidence type="ECO:0000256" key="1">
    <source>
        <dbReference type="ARBA" id="ARBA00004123"/>
    </source>
</evidence>
<dbReference type="InterPro" id="IPR013083">
    <property type="entry name" value="Znf_RING/FYVE/PHD"/>
</dbReference>
<dbReference type="GO" id="GO:0006511">
    <property type="term" value="P:ubiquitin-dependent protein catabolic process"/>
    <property type="evidence" value="ECO:0007669"/>
    <property type="project" value="TreeGrafter"/>
</dbReference>
<dbReference type="AlphaFoldDB" id="A0A7N0ZWN8"/>
<dbReference type="InterPro" id="IPR040909">
    <property type="entry name" value="CHFR_Znf-CRD"/>
</dbReference>
<dbReference type="GO" id="GO:0004842">
    <property type="term" value="F:ubiquitin-protein transferase activity"/>
    <property type="evidence" value="ECO:0007669"/>
    <property type="project" value="TreeGrafter"/>
</dbReference>
<keyword evidence="8" id="KW-0131">Cell cycle</keyword>
<reference evidence="11" key="1">
    <citation type="submission" date="2021-01" db="UniProtKB">
        <authorList>
            <consortium name="EnsemblPlants"/>
        </authorList>
    </citation>
    <scope>IDENTIFICATION</scope>
</reference>
<name>A0A7N0ZWN8_KALFE</name>
<dbReference type="Proteomes" id="UP000594263">
    <property type="component" value="Unplaced"/>
</dbReference>
<dbReference type="SMART" id="SM00184">
    <property type="entry name" value="RING"/>
    <property type="match status" value="1"/>
</dbReference>
<dbReference type="PANTHER" id="PTHR16079">
    <property type="entry name" value="UBIQUITIN LIGASE PROTEIN CHFR"/>
    <property type="match status" value="1"/>
</dbReference>
<evidence type="ECO:0000256" key="8">
    <source>
        <dbReference type="ARBA" id="ARBA00023306"/>
    </source>
</evidence>
<dbReference type="Pfam" id="PF00097">
    <property type="entry name" value="zf-C3HC4"/>
    <property type="match status" value="1"/>
</dbReference>
<dbReference type="InterPro" id="IPR052256">
    <property type="entry name" value="E3_ubiquitin-ligase_CHFR"/>
</dbReference>
<dbReference type="EnsemblPlants" id="Kaladp0046s0266.1.v1.1">
    <property type="protein sequence ID" value="Kaladp0046s0266.1.v1.1"/>
    <property type="gene ID" value="Kaladp0046s0266.v1.1"/>
</dbReference>
<dbReference type="Pfam" id="PF17979">
    <property type="entry name" value="zf-CRD"/>
    <property type="match status" value="1"/>
</dbReference>
<dbReference type="PROSITE" id="PS50089">
    <property type="entry name" value="ZF_RING_2"/>
    <property type="match status" value="1"/>
</dbReference>
<keyword evidence="2" id="KW-0808">Transferase</keyword>
<organism evidence="11 12">
    <name type="scientific">Kalanchoe fedtschenkoi</name>
    <name type="common">Lavender scallops</name>
    <name type="synonym">South American air plant</name>
    <dbReference type="NCBI Taxonomy" id="63787"/>
    <lineage>
        <taxon>Eukaryota</taxon>
        <taxon>Viridiplantae</taxon>
        <taxon>Streptophyta</taxon>
        <taxon>Embryophyta</taxon>
        <taxon>Tracheophyta</taxon>
        <taxon>Spermatophyta</taxon>
        <taxon>Magnoliopsida</taxon>
        <taxon>eudicotyledons</taxon>
        <taxon>Gunneridae</taxon>
        <taxon>Pentapetalae</taxon>
        <taxon>Saxifragales</taxon>
        <taxon>Crassulaceae</taxon>
        <taxon>Kalanchoe</taxon>
    </lineage>
</organism>
<evidence type="ECO:0000259" key="10">
    <source>
        <dbReference type="PROSITE" id="PS50089"/>
    </source>
</evidence>
<evidence type="ECO:0000256" key="3">
    <source>
        <dbReference type="ARBA" id="ARBA00022723"/>
    </source>
</evidence>
<dbReference type="GO" id="GO:0016567">
    <property type="term" value="P:protein ubiquitination"/>
    <property type="evidence" value="ECO:0007669"/>
    <property type="project" value="TreeGrafter"/>
</dbReference>
<dbReference type="PANTHER" id="PTHR16079:SF4">
    <property type="entry name" value="E3 UBIQUITIN-PROTEIN LIGASE CHFR"/>
    <property type="match status" value="1"/>
</dbReference>
<dbReference type="Gramene" id="Kaladp0046s0266.3.v1.1">
    <property type="protein sequence ID" value="Kaladp0046s0266.3.v1.1"/>
    <property type="gene ID" value="Kaladp0046s0266.v1.1"/>
</dbReference>
<protein>
    <recommendedName>
        <fullName evidence="10">RING-type domain-containing protein</fullName>
    </recommendedName>
</protein>
<dbReference type="EnsemblPlants" id="Kaladp0046s0266.3.v1.1">
    <property type="protein sequence ID" value="Kaladp0046s0266.3.v1.1"/>
    <property type="gene ID" value="Kaladp0046s0266.v1.1"/>
</dbReference>
<dbReference type="GO" id="GO:0008270">
    <property type="term" value="F:zinc ion binding"/>
    <property type="evidence" value="ECO:0007669"/>
    <property type="project" value="UniProtKB-KW"/>
</dbReference>
<keyword evidence="5" id="KW-0833">Ubl conjugation pathway</keyword>
<evidence type="ECO:0000256" key="6">
    <source>
        <dbReference type="ARBA" id="ARBA00022833"/>
    </source>
</evidence>
<evidence type="ECO:0000256" key="7">
    <source>
        <dbReference type="ARBA" id="ARBA00023242"/>
    </source>
</evidence>
<accession>A0A7N0ZWN8</accession>
<evidence type="ECO:0000256" key="5">
    <source>
        <dbReference type="ARBA" id="ARBA00022786"/>
    </source>
</evidence>
<evidence type="ECO:0000256" key="4">
    <source>
        <dbReference type="ARBA" id="ARBA00022771"/>
    </source>
</evidence>
<evidence type="ECO:0000313" key="12">
    <source>
        <dbReference type="Proteomes" id="UP000594263"/>
    </source>
</evidence>
<dbReference type="GO" id="GO:0005634">
    <property type="term" value="C:nucleus"/>
    <property type="evidence" value="ECO:0007669"/>
    <property type="project" value="UniProtKB-SubCell"/>
</dbReference>
<dbReference type="Gramene" id="Kaladp0046s0266.1.v1.1">
    <property type="protein sequence ID" value="Kaladp0046s0266.1.v1.1"/>
    <property type="gene ID" value="Kaladp0046s0266.v1.1"/>
</dbReference>
<dbReference type="SUPFAM" id="SSF57850">
    <property type="entry name" value="RING/U-box"/>
    <property type="match status" value="1"/>
</dbReference>